<accession>A0A067NEB1</accession>
<dbReference type="GO" id="GO:0006629">
    <property type="term" value="P:lipid metabolic process"/>
    <property type="evidence" value="ECO:0007669"/>
    <property type="project" value="InterPro"/>
</dbReference>
<sequence>MSYNIHQQVFALSAASNILSACEGTQEALQNKLNSALQPAITNAGIGDWSVVWGPNVWKANPASATTGPDRVWYIAHNPSANFGDASYDTYVLAVAGTAKGSLENVILDAYVSKVVDFIDWVETGITSAPEAATAVDQTKPYIAYGTAAGIFTLLTVGNAAKQTIIEFLATIPPTSRIIFTGHSLGGALAPSVALALLKAGVLKNAPENVFTYPTAGPTPGNGPFAALFARDFPLISDGPSPYQMWNGNLANKLDIAPLAWNIDSLRSIPTLYGVLPYLLGKVVEITANSAIAMAKASGVGYVPLQGQTFSGPTPTPPGNLEVYLRTALQEHTLAYISLIGAPRIPLLCKPASSTEQARGLPILDGLYQARLEEMEMERLEKEGE</sequence>
<organism evidence="2 3">
    <name type="scientific">Pleurotus ostreatus (strain PC15)</name>
    <name type="common">Oyster mushroom</name>
    <dbReference type="NCBI Taxonomy" id="1137138"/>
    <lineage>
        <taxon>Eukaryota</taxon>
        <taxon>Fungi</taxon>
        <taxon>Dikarya</taxon>
        <taxon>Basidiomycota</taxon>
        <taxon>Agaricomycotina</taxon>
        <taxon>Agaricomycetes</taxon>
        <taxon>Agaricomycetidae</taxon>
        <taxon>Agaricales</taxon>
        <taxon>Pleurotineae</taxon>
        <taxon>Pleurotaceae</taxon>
        <taxon>Pleurotus</taxon>
    </lineage>
</organism>
<gene>
    <name evidence="2" type="ORF">PLEOSDRAFT_1090000</name>
</gene>
<dbReference type="EMBL" id="KL198010">
    <property type="protein sequence ID" value="KDQ25300.1"/>
    <property type="molecule type" value="Genomic_DNA"/>
</dbReference>
<protein>
    <recommendedName>
        <fullName evidence="1">Fungal lipase-type domain-containing protein</fullName>
    </recommendedName>
</protein>
<proteinExistence type="predicted"/>
<name>A0A067NEB1_PLEO1</name>
<evidence type="ECO:0000259" key="1">
    <source>
        <dbReference type="Pfam" id="PF01764"/>
    </source>
</evidence>
<dbReference type="OrthoDB" id="2914369at2759"/>
<evidence type="ECO:0000313" key="2">
    <source>
        <dbReference type="EMBL" id="KDQ25300.1"/>
    </source>
</evidence>
<dbReference type="AlphaFoldDB" id="A0A067NEB1"/>
<dbReference type="Gene3D" id="3.40.50.1820">
    <property type="entry name" value="alpha/beta hydrolase"/>
    <property type="match status" value="1"/>
</dbReference>
<evidence type="ECO:0000313" key="3">
    <source>
        <dbReference type="Proteomes" id="UP000027073"/>
    </source>
</evidence>
<feature type="domain" description="Fungal lipase-type" evidence="1">
    <location>
        <begin position="151"/>
        <end position="233"/>
    </location>
</feature>
<dbReference type="InterPro" id="IPR002921">
    <property type="entry name" value="Fungal_lipase-type"/>
</dbReference>
<dbReference type="HOGENOM" id="CLU_056350_1_0_1"/>
<reference evidence="3" key="1">
    <citation type="journal article" date="2014" name="Proc. Natl. Acad. Sci. U.S.A.">
        <title>Extensive sampling of basidiomycete genomes demonstrates inadequacy of the white-rot/brown-rot paradigm for wood decay fungi.</title>
        <authorList>
            <person name="Riley R."/>
            <person name="Salamov A.A."/>
            <person name="Brown D.W."/>
            <person name="Nagy L.G."/>
            <person name="Floudas D."/>
            <person name="Held B.W."/>
            <person name="Levasseur A."/>
            <person name="Lombard V."/>
            <person name="Morin E."/>
            <person name="Otillar R."/>
            <person name="Lindquist E.A."/>
            <person name="Sun H."/>
            <person name="LaButti K.M."/>
            <person name="Schmutz J."/>
            <person name="Jabbour D."/>
            <person name="Luo H."/>
            <person name="Baker S.E."/>
            <person name="Pisabarro A.G."/>
            <person name="Walton J.D."/>
            <person name="Blanchette R.A."/>
            <person name="Henrissat B."/>
            <person name="Martin F."/>
            <person name="Cullen D."/>
            <person name="Hibbett D.S."/>
            <person name="Grigoriev I.V."/>
        </authorList>
    </citation>
    <scope>NUCLEOTIDE SEQUENCE [LARGE SCALE GENOMIC DNA]</scope>
    <source>
        <strain evidence="3">PC15</strain>
    </source>
</reference>
<dbReference type="Pfam" id="PF01764">
    <property type="entry name" value="Lipase_3"/>
    <property type="match status" value="1"/>
</dbReference>
<dbReference type="InParanoid" id="A0A067NEB1"/>
<dbReference type="VEuPathDB" id="FungiDB:PLEOSDRAFT_1090000"/>
<dbReference type="Proteomes" id="UP000027073">
    <property type="component" value="Unassembled WGS sequence"/>
</dbReference>
<dbReference type="SUPFAM" id="SSF53474">
    <property type="entry name" value="alpha/beta-Hydrolases"/>
    <property type="match status" value="1"/>
</dbReference>
<dbReference type="InterPro" id="IPR029058">
    <property type="entry name" value="AB_hydrolase_fold"/>
</dbReference>